<dbReference type="EMBL" id="CP081303">
    <property type="protein sequence ID" value="QZE13545.1"/>
    <property type="molecule type" value="Genomic_DNA"/>
</dbReference>
<gene>
    <name evidence="1" type="primary">rsfS</name>
    <name evidence="1" type="ORF">K4L44_13310</name>
</gene>
<reference evidence="1" key="1">
    <citation type="submission" date="2021-08" db="EMBL/GenBank/DDBJ databases">
        <title>Novel anaerobic bacterium isolated from sea squirt in East Sea, Republic of Korea.</title>
        <authorList>
            <person name="Nguyen T.H."/>
            <person name="Li Z."/>
            <person name="Lee Y.-J."/>
            <person name="Ko J."/>
            <person name="Kim S.-G."/>
        </authorList>
    </citation>
    <scope>NUCLEOTIDE SEQUENCE</scope>
    <source>
        <strain evidence="1">KCTC 25031</strain>
    </source>
</reference>
<dbReference type="Proteomes" id="UP000826212">
    <property type="component" value="Chromosome"/>
</dbReference>
<accession>A0AC61NH18</accession>
<protein>
    <submittedName>
        <fullName evidence="1">Ribosome silencing factor</fullName>
    </submittedName>
</protein>
<keyword evidence="2" id="KW-1185">Reference proteome</keyword>
<evidence type="ECO:0000313" key="2">
    <source>
        <dbReference type="Proteomes" id="UP000826212"/>
    </source>
</evidence>
<sequence>MNETQKLIDSIVEGIQQKRGKDVKLIDLRDVEGASTDFMIICHGSSSVNVDAICNGIAEEVLKTIHVDSRTVEGLRNAQWVVLDYFDVIVHVFQESDRSFYNIEDLWSDGVFTTIDSEN</sequence>
<evidence type="ECO:0000313" key="1">
    <source>
        <dbReference type="EMBL" id="QZE13545.1"/>
    </source>
</evidence>
<organism evidence="1 2">
    <name type="scientific">Halosquirtibacter laminarini</name>
    <dbReference type="NCBI Taxonomy" id="3374600"/>
    <lineage>
        <taxon>Bacteria</taxon>
        <taxon>Pseudomonadati</taxon>
        <taxon>Bacteroidota</taxon>
        <taxon>Bacteroidia</taxon>
        <taxon>Marinilabiliales</taxon>
        <taxon>Prolixibacteraceae</taxon>
        <taxon>Halosquirtibacter</taxon>
    </lineage>
</organism>
<proteinExistence type="predicted"/>
<name>A0AC61NH18_9BACT</name>